<dbReference type="EMBL" id="SJPK01000001">
    <property type="protein sequence ID" value="TWT75215.1"/>
    <property type="molecule type" value="Genomic_DNA"/>
</dbReference>
<reference evidence="2 3" key="1">
    <citation type="submission" date="2019-02" db="EMBL/GenBank/DDBJ databases">
        <title>Deep-cultivation of Planctomycetes and their phenomic and genomic characterization uncovers novel biology.</title>
        <authorList>
            <person name="Wiegand S."/>
            <person name="Jogler M."/>
            <person name="Boedeker C."/>
            <person name="Pinto D."/>
            <person name="Vollmers J."/>
            <person name="Rivas-Marin E."/>
            <person name="Kohn T."/>
            <person name="Peeters S.H."/>
            <person name="Heuer A."/>
            <person name="Rast P."/>
            <person name="Oberbeckmann S."/>
            <person name="Bunk B."/>
            <person name="Jeske O."/>
            <person name="Meyerdierks A."/>
            <person name="Storesund J.E."/>
            <person name="Kallscheuer N."/>
            <person name="Luecker S."/>
            <person name="Lage O.M."/>
            <person name="Pohl T."/>
            <person name="Merkel B.J."/>
            <person name="Hornburger P."/>
            <person name="Mueller R.-W."/>
            <person name="Bruemmer F."/>
            <person name="Labrenz M."/>
            <person name="Spormann A.M."/>
            <person name="Op Den Camp H."/>
            <person name="Overmann J."/>
            <person name="Amann R."/>
            <person name="Jetten M.S.M."/>
            <person name="Mascher T."/>
            <person name="Medema M.H."/>
            <person name="Devos D.P."/>
            <person name="Kaster A.-K."/>
            <person name="Ovreas L."/>
            <person name="Rohde M."/>
            <person name="Galperin M.Y."/>
            <person name="Jogler C."/>
        </authorList>
    </citation>
    <scope>NUCLEOTIDE SEQUENCE [LARGE SCALE GENOMIC DNA]</scope>
    <source>
        <strain evidence="2 3">CA85</strain>
    </source>
</reference>
<protein>
    <submittedName>
        <fullName evidence="2">Uncharacterized protein</fullName>
    </submittedName>
</protein>
<feature type="coiled-coil region" evidence="1">
    <location>
        <begin position="287"/>
        <end position="321"/>
    </location>
</feature>
<keyword evidence="3" id="KW-1185">Reference proteome</keyword>
<sequence>MVFNSLAGEDQTPLRTQLLQSHFMLDHAEYVEQAYLFDLLRERVAEGVPMQELLGQLRHELLATTRLPMAIEYMLTELRHSGLMGHAMSRLGHYFASFQTFLISESEKETGRFSIHLALQVLQADAKLRADYTARLESIDEAGNLGESFQSVPRGGRLTPEGMAQRARSGSFFFQFEVLSRNRLGYDAGLTAMSNDPVYDTAWSKWLLDLRANVGLVDLADLLFLASDEYRRRLIAEGLDIEGKGPFLFGEKEGRIALANRRKDPVYLFGAMQRHLDYPPVPRPIKIEKDRDTIPALLRRIERLESRIKLMEQEQRQEFDLSKFYTKPDQA</sequence>
<dbReference type="Proteomes" id="UP000318053">
    <property type="component" value="Unassembled WGS sequence"/>
</dbReference>
<keyword evidence="1" id="KW-0175">Coiled coil</keyword>
<proteinExistence type="predicted"/>
<gene>
    <name evidence="2" type="ORF">CA85_05040</name>
</gene>
<evidence type="ECO:0000313" key="2">
    <source>
        <dbReference type="EMBL" id="TWT75215.1"/>
    </source>
</evidence>
<comment type="caution">
    <text evidence="2">The sequence shown here is derived from an EMBL/GenBank/DDBJ whole genome shotgun (WGS) entry which is preliminary data.</text>
</comment>
<evidence type="ECO:0000256" key="1">
    <source>
        <dbReference type="SAM" id="Coils"/>
    </source>
</evidence>
<name>A0A5C5YJY7_9BACT</name>
<evidence type="ECO:0000313" key="3">
    <source>
        <dbReference type="Proteomes" id="UP000318053"/>
    </source>
</evidence>
<accession>A0A5C5YJY7</accession>
<dbReference type="AlphaFoldDB" id="A0A5C5YJY7"/>
<organism evidence="2 3">
    <name type="scientific">Allorhodopirellula solitaria</name>
    <dbReference type="NCBI Taxonomy" id="2527987"/>
    <lineage>
        <taxon>Bacteria</taxon>
        <taxon>Pseudomonadati</taxon>
        <taxon>Planctomycetota</taxon>
        <taxon>Planctomycetia</taxon>
        <taxon>Pirellulales</taxon>
        <taxon>Pirellulaceae</taxon>
        <taxon>Allorhodopirellula</taxon>
    </lineage>
</organism>